<evidence type="ECO:0000256" key="6">
    <source>
        <dbReference type="RuleBase" id="RU000382"/>
    </source>
</evidence>
<evidence type="ECO:0000313" key="8">
    <source>
        <dbReference type="Proteomes" id="UP000027361"/>
    </source>
</evidence>
<dbReference type="GO" id="GO:0019752">
    <property type="term" value="P:carboxylic acid metabolic process"/>
    <property type="evidence" value="ECO:0007669"/>
    <property type="project" value="InterPro"/>
</dbReference>
<dbReference type="RefSeq" id="XP_013243950.1">
    <property type="nucleotide sequence ID" value="XM_013388496.1"/>
</dbReference>
<keyword evidence="3 5" id="KW-0663">Pyridoxal phosphate</keyword>
<feature type="modified residue" description="N6-(pyridoxal phosphate)lysine" evidence="5">
    <location>
        <position position="309"/>
    </location>
</feature>
<proteinExistence type="inferred from homology"/>
<dbReference type="STRING" id="1037660.A0A066W5E5"/>
<dbReference type="Proteomes" id="UP000027361">
    <property type="component" value="Unassembled WGS sequence"/>
</dbReference>
<comment type="cofactor">
    <cofactor evidence="1 5 6">
        <name>pyridoxal 5'-phosphate</name>
        <dbReference type="ChEBI" id="CHEBI:597326"/>
    </cofactor>
</comment>
<dbReference type="GO" id="GO:0016740">
    <property type="term" value="F:transferase activity"/>
    <property type="evidence" value="ECO:0007669"/>
    <property type="project" value="UniProtKB-KW"/>
</dbReference>
<dbReference type="OrthoDB" id="2161780at2759"/>
<reference evidence="7 8" key="1">
    <citation type="submission" date="2014-05" db="EMBL/GenBank/DDBJ databases">
        <title>Draft genome sequence of a rare smut relative, Tilletiaria anomala UBC 951.</title>
        <authorList>
            <consortium name="DOE Joint Genome Institute"/>
            <person name="Toome M."/>
            <person name="Kuo A."/>
            <person name="Henrissat B."/>
            <person name="Lipzen A."/>
            <person name="Tritt A."/>
            <person name="Yoshinaga Y."/>
            <person name="Zane M."/>
            <person name="Barry K."/>
            <person name="Grigoriev I.V."/>
            <person name="Spatafora J.W."/>
            <person name="Aimea M.C."/>
        </authorList>
    </citation>
    <scope>NUCLEOTIDE SEQUENCE [LARGE SCALE GENOMIC DNA]</scope>
    <source>
        <strain evidence="7 8">UBC 951</strain>
    </source>
</reference>
<dbReference type="InterPro" id="IPR015424">
    <property type="entry name" value="PyrdxlP-dep_Trfase"/>
</dbReference>
<evidence type="ECO:0000313" key="7">
    <source>
        <dbReference type="EMBL" id="KDN47758.1"/>
    </source>
</evidence>
<dbReference type="GO" id="GO:0005737">
    <property type="term" value="C:cytoplasm"/>
    <property type="evidence" value="ECO:0007669"/>
    <property type="project" value="TreeGrafter"/>
</dbReference>
<dbReference type="InterPro" id="IPR002129">
    <property type="entry name" value="PyrdxlP-dep_de-COase"/>
</dbReference>
<dbReference type="PANTHER" id="PTHR11999:SF165">
    <property type="entry name" value="DECARBOXYLASE, PUTATIVE (AFU_ORTHOLOGUE AFUA_2G04980)-RELATED"/>
    <property type="match status" value="1"/>
</dbReference>
<keyword evidence="7" id="KW-0808">Transferase</keyword>
<comment type="similarity">
    <text evidence="2 6">Belongs to the group II decarboxylase family.</text>
</comment>
<evidence type="ECO:0000256" key="4">
    <source>
        <dbReference type="ARBA" id="ARBA00023239"/>
    </source>
</evidence>
<dbReference type="PANTHER" id="PTHR11999">
    <property type="entry name" value="GROUP II PYRIDOXAL-5-PHOSPHATE DECARBOXYLASE"/>
    <property type="match status" value="1"/>
</dbReference>
<dbReference type="InterPro" id="IPR015422">
    <property type="entry name" value="PyrdxlP-dep_Trfase_small"/>
</dbReference>
<dbReference type="InterPro" id="IPR015421">
    <property type="entry name" value="PyrdxlP-dep_Trfase_major"/>
</dbReference>
<evidence type="ECO:0000256" key="2">
    <source>
        <dbReference type="ARBA" id="ARBA00009533"/>
    </source>
</evidence>
<evidence type="ECO:0000256" key="5">
    <source>
        <dbReference type="PIRSR" id="PIRSR602129-50"/>
    </source>
</evidence>
<dbReference type="HOGENOM" id="CLU_011856_6_2_1"/>
<keyword evidence="4 6" id="KW-0456">Lyase</keyword>
<dbReference type="OMA" id="SWATDAH"/>
<dbReference type="InterPro" id="IPR010977">
    <property type="entry name" value="Aromatic_deC"/>
</dbReference>
<dbReference type="SUPFAM" id="SSF53383">
    <property type="entry name" value="PLP-dependent transferases"/>
    <property type="match status" value="1"/>
</dbReference>
<dbReference type="EMBL" id="JMSN01000028">
    <property type="protein sequence ID" value="KDN47758.1"/>
    <property type="molecule type" value="Genomic_DNA"/>
</dbReference>
<dbReference type="AlphaFoldDB" id="A0A066W5E5"/>
<dbReference type="Gene3D" id="3.90.1150.10">
    <property type="entry name" value="Aspartate Aminotransferase, domain 1"/>
    <property type="match status" value="1"/>
</dbReference>
<evidence type="ECO:0000256" key="1">
    <source>
        <dbReference type="ARBA" id="ARBA00001933"/>
    </source>
</evidence>
<dbReference type="GO" id="GO:0030170">
    <property type="term" value="F:pyridoxal phosphate binding"/>
    <property type="evidence" value="ECO:0007669"/>
    <property type="project" value="InterPro"/>
</dbReference>
<protein>
    <submittedName>
        <fullName evidence="7">PLP-dependent transferase</fullName>
    </submittedName>
</protein>
<evidence type="ECO:0000256" key="3">
    <source>
        <dbReference type="ARBA" id="ARBA00022898"/>
    </source>
</evidence>
<dbReference type="InParanoid" id="A0A066W5E5"/>
<gene>
    <name evidence="7" type="ORF">K437DRAFT_245915</name>
</gene>
<dbReference type="GO" id="GO:0016831">
    <property type="term" value="F:carboxy-lyase activity"/>
    <property type="evidence" value="ECO:0007669"/>
    <property type="project" value="TreeGrafter"/>
</dbReference>
<accession>A0A066W5E5</accession>
<dbReference type="Gene3D" id="3.40.640.10">
    <property type="entry name" value="Type I PLP-dependent aspartate aminotransferase-like (Major domain)"/>
    <property type="match status" value="1"/>
</dbReference>
<name>A0A066W5E5_TILAU</name>
<dbReference type="Pfam" id="PF00282">
    <property type="entry name" value="Pyridoxal_deC"/>
    <property type="match status" value="1"/>
</dbReference>
<organism evidence="7 8">
    <name type="scientific">Tilletiaria anomala (strain ATCC 24038 / CBS 436.72 / UBC 951)</name>
    <dbReference type="NCBI Taxonomy" id="1037660"/>
    <lineage>
        <taxon>Eukaryota</taxon>
        <taxon>Fungi</taxon>
        <taxon>Dikarya</taxon>
        <taxon>Basidiomycota</taxon>
        <taxon>Ustilaginomycotina</taxon>
        <taxon>Exobasidiomycetes</taxon>
        <taxon>Georgefischeriales</taxon>
        <taxon>Tilletiariaceae</taxon>
        <taxon>Tilletiaria</taxon>
    </lineage>
</organism>
<sequence>MAELSDILDELKALAVTRSRQLHDLPTIAAAADIEHALSTLPRTLPADGAGLKGTWDLLRKEVAPALAPGHAGSRYFGFVTGGVLPEALVADWLVSLFDQNVQVHLPKETLSTYIERLSINMVLELLGLQIDRWSGTVTTGATSSNVLALASAREAVLRKYGLKVSEDGLAGSPGIKVFVTQPHASVHKAASLVGVGRKNVIDVGHKVLEGAPIEEQVKALDFDLNRLDEELRACTEIQQGAIVIAGLGEVNTGALTDQIPSLRRLCNRYGAWLHIDAAFSAFVCLLQEFAWVSEHLSLVDSITSDAHKQLNVPYDAGLLFIRTRSAGAAADCELYDVCSPGKSCAPAYLTAQATKGIDADAIHAELAQQPSPLNMNIENSRRFRALPLYAGLVCQGRAGYAALVEGNVDFARRVEAWMRKDSKGFYEVLTPKTSVAPPGIKGPTRWTGRWGTTIVLFRAHPQLCPVPAFCDAQSGHLALTDAIKATRQMYVTPTSFMGTGAIRLAVSNWSTDEQDFHVVTRILTEVMEST</sequence>
<keyword evidence="8" id="KW-1185">Reference proteome</keyword>
<comment type="caution">
    <text evidence="7">The sequence shown here is derived from an EMBL/GenBank/DDBJ whole genome shotgun (WGS) entry which is preliminary data.</text>
</comment>
<dbReference type="GeneID" id="25263194"/>